<dbReference type="Pfam" id="PF00903">
    <property type="entry name" value="Glyoxalase"/>
    <property type="match status" value="1"/>
</dbReference>
<dbReference type="InterPro" id="IPR037523">
    <property type="entry name" value="VOC_core"/>
</dbReference>
<evidence type="ECO:0000313" key="3">
    <source>
        <dbReference type="Proteomes" id="UP001160499"/>
    </source>
</evidence>
<proteinExistence type="predicted"/>
<gene>
    <name evidence="2" type="ORF">M2283_008472</name>
</gene>
<dbReference type="InterPro" id="IPR004360">
    <property type="entry name" value="Glyas_Fos-R_dOase_dom"/>
</dbReference>
<accession>A0ABT6LXX1</accession>
<sequence>MLFEQLTGWVACVRMAAFEAVQVNLWCDDVERCAAFFRSLGMPEKFRFPSDDEPHQVEVEAAGVRIGFSSARVGSELFGIATTPGENTEVVLWCNDVDGLHQMALDAGGEPLTGPTDSPDGRLRYAWLRDPEGHRVKFVQERS</sequence>
<dbReference type="InterPro" id="IPR029068">
    <property type="entry name" value="Glyas_Bleomycin-R_OHBP_Dase"/>
</dbReference>
<dbReference type="EMBL" id="JARXVH010000020">
    <property type="protein sequence ID" value="MDH6221130.1"/>
    <property type="molecule type" value="Genomic_DNA"/>
</dbReference>
<name>A0ABT6LXX1_9ACTN</name>
<dbReference type="SUPFAM" id="SSF54593">
    <property type="entry name" value="Glyoxalase/Bleomycin resistance protein/Dihydroxybiphenyl dioxygenase"/>
    <property type="match status" value="1"/>
</dbReference>
<evidence type="ECO:0000313" key="2">
    <source>
        <dbReference type="EMBL" id="MDH6221130.1"/>
    </source>
</evidence>
<protein>
    <submittedName>
        <fullName evidence="2">Catechol 2,3-dioxygenase-like lactoylglutathione lyase family enzyme</fullName>
    </submittedName>
</protein>
<feature type="domain" description="VOC" evidence="1">
    <location>
        <begin position="19"/>
        <end position="141"/>
    </location>
</feature>
<dbReference type="Proteomes" id="UP001160499">
    <property type="component" value="Unassembled WGS sequence"/>
</dbReference>
<keyword evidence="3" id="KW-1185">Reference proteome</keyword>
<comment type="caution">
    <text evidence="2">The sequence shown here is derived from an EMBL/GenBank/DDBJ whole genome shotgun (WGS) entry which is preliminary data.</text>
</comment>
<evidence type="ECO:0000259" key="1">
    <source>
        <dbReference type="PROSITE" id="PS51819"/>
    </source>
</evidence>
<organism evidence="2 3">
    <name type="scientific">Streptomyces pseudovenezuelae</name>
    <dbReference type="NCBI Taxonomy" id="67350"/>
    <lineage>
        <taxon>Bacteria</taxon>
        <taxon>Bacillati</taxon>
        <taxon>Actinomycetota</taxon>
        <taxon>Actinomycetes</taxon>
        <taxon>Kitasatosporales</taxon>
        <taxon>Streptomycetaceae</taxon>
        <taxon>Streptomyces</taxon>
        <taxon>Streptomyces aurantiacus group</taxon>
    </lineage>
</organism>
<dbReference type="PROSITE" id="PS51819">
    <property type="entry name" value="VOC"/>
    <property type="match status" value="1"/>
</dbReference>
<reference evidence="2 3" key="1">
    <citation type="submission" date="2023-04" db="EMBL/GenBank/DDBJ databases">
        <title>Forest soil microbial communities from Buena Vista Peninsula, Colon Province, Panama.</title>
        <authorList>
            <person name="Bouskill N."/>
        </authorList>
    </citation>
    <scope>NUCLEOTIDE SEQUENCE [LARGE SCALE GENOMIC DNA]</scope>
    <source>
        <strain evidence="2 3">GGS1</strain>
    </source>
</reference>
<dbReference type="Gene3D" id="3.10.180.10">
    <property type="entry name" value="2,3-Dihydroxybiphenyl 1,2-Dioxygenase, domain 1"/>
    <property type="match status" value="1"/>
</dbReference>